<dbReference type="AlphaFoldDB" id="A0A6L4X291"/>
<name>A0A6L4X291_9BIFI</name>
<dbReference type="Pfam" id="PF01230">
    <property type="entry name" value="HIT"/>
    <property type="match status" value="1"/>
</dbReference>
<evidence type="ECO:0000256" key="2">
    <source>
        <dbReference type="PIRSR" id="PIRSR601310-3"/>
    </source>
</evidence>
<dbReference type="Gene3D" id="3.30.428.10">
    <property type="entry name" value="HIT-like"/>
    <property type="match status" value="1"/>
</dbReference>
<keyword evidence="5" id="KW-0378">Hydrolase</keyword>
<gene>
    <name evidence="5" type="ORF">DSM100688_0702</name>
    <name evidence="6" type="ORF">GFD24_04210</name>
</gene>
<evidence type="ECO:0000259" key="4">
    <source>
        <dbReference type="PROSITE" id="PS51084"/>
    </source>
</evidence>
<dbReference type="PRINTS" id="PR00332">
    <property type="entry name" value="HISTRIAD"/>
</dbReference>
<proteinExistence type="predicted"/>
<organism evidence="5 8">
    <name type="scientific">Bifidobacterium ramosum</name>
    <dbReference type="NCBI Taxonomy" id="1798158"/>
    <lineage>
        <taxon>Bacteria</taxon>
        <taxon>Bacillati</taxon>
        <taxon>Actinomycetota</taxon>
        <taxon>Actinomycetes</taxon>
        <taxon>Bifidobacteriales</taxon>
        <taxon>Bifidobacteriaceae</taxon>
        <taxon>Bifidobacterium</taxon>
    </lineage>
</organism>
<dbReference type="InterPro" id="IPR019808">
    <property type="entry name" value="Histidine_triad_CS"/>
</dbReference>
<dbReference type="InterPro" id="IPR001310">
    <property type="entry name" value="Histidine_triad_HIT"/>
</dbReference>
<evidence type="ECO:0000256" key="1">
    <source>
        <dbReference type="PIRSR" id="PIRSR601310-1"/>
    </source>
</evidence>
<feature type="short sequence motif" description="Histidine triad motif" evidence="2 3">
    <location>
        <begin position="96"/>
        <end position="100"/>
    </location>
</feature>
<protein>
    <submittedName>
        <fullName evidence="6">HIT domain-containing protein</fullName>
    </submittedName>
    <submittedName>
        <fullName evidence="5">Hydrolase</fullName>
    </submittedName>
</protein>
<evidence type="ECO:0000313" key="5">
    <source>
        <dbReference type="EMBL" id="KAB8288700.1"/>
    </source>
</evidence>
<dbReference type="RefSeq" id="WP_152357800.1">
    <property type="nucleotide sequence ID" value="NZ_WBSM01000002.1"/>
</dbReference>
<reference evidence="5 8" key="2">
    <citation type="submission" date="2019-10" db="EMBL/GenBank/DDBJ databases">
        <title>Characterization of the phylogenetic diversity of two novel species belonging to the genus Bifidobacterium: Bifidobacterium cebidarum sp. nov. and Bifidobacterium leontopitheci sp. nov.</title>
        <authorList>
            <person name="Lugli G.A."/>
            <person name="Duranti S."/>
            <person name="Milani C."/>
            <person name="Turroni F."/>
            <person name="Ventura M."/>
        </authorList>
    </citation>
    <scope>NUCLEOTIDE SEQUENCE [LARGE SCALE GENOMIC DNA]</scope>
    <source>
        <strain evidence="5 8">DSM 100688</strain>
    </source>
</reference>
<dbReference type="OrthoDB" id="9784774at2"/>
<dbReference type="EMBL" id="WHZX01000002">
    <property type="protein sequence ID" value="NEG71436.1"/>
    <property type="molecule type" value="Genomic_DNA"/>
</dbReference>
<comment type="caution">
    <text evidence="5">The sequence shown here is derived from an EMBL/GenBank/DDBJ whole genome shotgun (WGS) entry which is preliminary data.</text>
</comment>
<reference evidence="6 7" key="1">
    <citation type="submission" date="2019-10" db="EMBL/GenBank/DDBJ databases">
        <title>Bifidobacterium from non-human primates.</title>
        <authorList>
            <person name="Modesto M."/>
        </authorList>
    </citation>
    <scope>NUCLEOTIDE SEQUENCE [LARGE SCALE GENOMIC DNA]</scope>
    <source>
        <strain evidence="6 7">TREM</strain>
    </source>
</reference>
<dbReference type="PROSITE" id="PS00892">
    <property type="entry name" value="HIT_1"/>
    <property type="match status" value="1"/>
</dbReference>
<evidence type="ECO:0000256" key="3">
    <source>
        <dbReference type="PROSITE-ProRule" id="PRU00464"/>
    </source>
</evidence>
<dbReference type="InterPro" id="IPR011146">
    <property type="entry name" value="HIT-like"/>
</dbReference>
<dbReference type="PANTHER" id="PTHR46648">
    <property type="entry name" value="HIT FAMILY PROTEIN 1"/>
    <property type="match status" value="1"/>
</dbReference>
<dbReference type="Proteomes" id="UP000469943">
    <property type="component" value="Unassembled WGS sequence"/>
</dbReference>
<dbReference type="PROSITE" id="PS51084">
    <property type="entry name" value="HIT_2"/>
    <property type="match status" value="1"/>
</dbReference>
<dbReference type="PANTHER" id="PTHR46648:SF1">
    <property type="entry name" value="ADENOSINE 5'-MONOPHOSPHORAMIDASE HNT1"/>
    <property type="match status" value="1"/>
</dbReference>
<dbReference type="Proteomes" id="UP000482084">
    <property type="component" value="Unassembled WGS sequence"/>
</dbReference>
<evidence type="ECO:0000313" key="6">
    <source>
        <dbReference type="EMBL" id="NEG71436.1"/>
    </source>
</evidence>
<dbReference type="InterPro" id="IPR036265">
    <property type="entry name" value="HIT-like_sf"/>
</dbReference>
<dbReference type="GO" id="GO:0009117">
    <property type="term" value="P:nucleotide metabolic process"/>
    <property type="evidence" value="ECO:0007669"/>
    <property type="project" value="TreeGrafter"/>
</dbReference>
<feature type="active site" description="Tele-AMP-histidine intermediate" evidence="1">
    <location>
        <position position="98"/>
    </location>
</feature>
<keyword evidence="8" id="KW-1185">Reference proteome</keyword>
<dbReference type="GO" id="GO:0016787">
    <property type="term" value="F:hydrolase activity"/>
    <property type="evidence" value="ECO:0007669"/>
    <property type="project" value="UniProtKB-KW"/>
</dbReference>
<evidence type="ECO:0000313" key="7">
    <source>
        <dbReference type="Proteomes" id="UP000469943"/>
    </source>
</evidence>
<sequence length="133" mass="14947">MDDCVFCDIVRGEVPCRLVLETDLAICFVSTDDQVDYHLLVVPKRHAVNILDCDAASLRAVADLTQRVARHLVADCGFDGVDLLNTSFEGDQSVFHFHVHMLARSHGDGLDTWPRLPGRAISLDESWRRVKMK</sequence>
<accession>A0A6L4X291</accession>
<dbReference type="SUPFAM" id="SSF54197">
    <property type="entry name" value="HIT-like"/>
    <property type="match status" value="1"/>
</dbReference>
<feature type="domain" description="HIT" evidence="4">
    <location>
        <begin position="5"/>
        <end position="111"/>
    </location>
</feature>
<dbReference type="EMBL" id="WBSM01000002">
    <property type="protein sequence ID" value="KAB8288700.1"/>
    <property type="molecule type" value="Genomic_DNA"/>
</dbReference>
<evidence type="ECO:0000313" key="8">
    <source>
        <dbReference type="Proteomes" id="UP000482084"/>
    </source>
</evidence>